<sequence length="263" mass="30284">MNKQLLDEQLAEVAAGKRTRVESGLQVSVAKEISEKEERDRAGANAAIRSAKHLEGIKQIIERNNENAIEHHRHMEQLQLDGNENLLKIGENIERVGRERNQIIEHAARAKERDRRESLNLNRQALEITKKSAYEELLRKSPSFLSALRLKELLDLEMAASEWRELERLHLGYISIAEGLESSIRKNIAASEEKRSAEKEMLDRIHAKATQESNKIHTNLNDCKIELYRNRITLSPISWFGGYAERRSELRFRTYAGSLQLAQ</sequence>
<evidence type="ECO:0000256" key="1">
    <source>
        <dbReference type="SAM" id="Coils"/>
    </source>
</evidence>
<dbReference type="EMBL" id="AP025730">
    <property type="protein sequence ID" value="BDI07463.1"/>
    <property type="molecule type" value="Genomic_DNA"/>
</dbReference>
<reference evidence="2" key="1">
    <citation type="submission" date="2022-04" db="EMBL/GenBank/DDBJ databases">
        <title>Whole genome sequence of Sphaerotilus sp. FB-5.</title>
        <authorList>
            <person name="Takeda M."/>
            <person name="Narihara S."/>
            <person name="Akimoto M."/>
            <person name="Akimoto R."/>
            <person name="Nishiyashiki S."/>
            <person name="Murakami T."/>
        </authorList>
    </citation>
    <scope>NUCLEOTIDE SEQUENCE</scope>
    <source>
        <strain evidence="2">FB-5</strain>
    </source>
</reference>
<gene>
    <name evidence="2" type="ORF">CATMQ487_44330</name>
</gene>
<accession>A0ABN6PS56</accession>
<name>A0ABN6PS56_9BURK</name>
<proteinExistence type="predicted"/>
<protein>
    <submittedName>
        <fullName evidence="2">Uncharacterized protein</fullName>
    </submittedName>
</protein>
<dbReference type="RefSeq" id="WP_251970652.1">
    <property type="nucleotide sequence ID" value="NZ_AP025730.1"/>
</dbReference>
<dbReference type="Proteomes" id="UP001057498">
    <property type="component" value="Chromosome"/>
</dbReference>
<feature type="coiled-coil region" evidence="1">
    <location>
        <begin position="109"/>
        <end position="136"/>
    </location>
</feature>
<organism evidence="2 3">
    <name type="scientific">Sphaerotilus microaerophilus</name>
    <dbReference type="NCBI Taxonomy" id="2914710"/>
    <lineage>
        <taxon>Bacteria</taxon>
        <taxon>Pseudomonadati</taxon>
        <taxon>Pseudomonadota</taxon>
        <taxon>Betaproteobacteria</taxon>
        <taxon>Burkholderiales</taxon>
        <taxon>Sphaerotilaceae</taxon>
        <taxon>Sphaerotilus</taxon>
    </lineage>
</organism>
<evidence type="ECO:0000313" key="2">
    <source>
        <dbReference type="EMBL" id="BDI07463.1"/>
    </source>
</evidence>
<keyword evidence="3" id="KW-1185">Reference proteome</keyword>
<evidence type="ECO:0000313" key="3">
    <source>
        <dbReference type="Proteomes" id="UP001057498"/>
    </source>
</evidence>
<keyword evidence="1" id="KW-0175">Coiled coil</keyword>